<dbReference type="SUPFAM" id="SSF50022">
    <property type="entry name" value="ISP domain"/>
    <property type="match status" value="1"/>
</dbReference>
<dbReference type="InterPro" id="IPR036922">
    <property type="entry name" value="Rieske_2Fe-2S_sf"/>
</dbReference>
<dbReference type="InterPro" id="IPR017941">
    <property type="entry name" value="Rieske_2Fe-2S"/>
</dbReference>
<protein>
    <submittedName>
        <fullName evidence="6">Rieske (2Fe-2S) protein</fullName>
    </submittedName>
</protein>
<comment type="caution">
    <text evidence="6">The sequence shown here is derived from an EMBL/GenBank/DDBJ whole genome shotgun (WGS) entry which is preliminary data.</text>
</comment>
<dbReference type="GO" id="GO:0016705">
    <property type="term" value="F:oxidoreductase activity, acting on paired donors, with incorporation or reduction of molecular oxygen"/>
    <property type="evidence" value="ECO:0007669"/>
    <property type="project" value="UniProtKB-ARBA"/>
</dbReference>
<dbReference type="PANTHER" id="PTHR21496:SF23">
    <property type="entry name" value="3-PHENYLPROPIONATE_CINNAMIC ACID DIOXYGENASE FERREDOXIN SUBUNIT"/>
    <property type="match status" value="1"/>
</dbReference>
<dbReference type="EMBL" id="RBVX01000001">
    <property type="protein sequence ID" value="RSL35359.1"/>
    <property type="molecule type" value="Genomic_DNA"/>
</dbReference>
<dbReference type="GO" id="GO:0004497">
    <property type="term" value="F:monooxygenase activity"/>
    <property type="evidence" value="ECO:0007669"/>
    <property type="project" value="UniProtKB-ARBA"/>
</dbReference>
<accession>A0A3R9PCC8</accession>
<dbReference type="Gene3D" id="2.102.10.10">
    <property type="entry name" value="Rieske [2Fe-2S] iron-sulphur domain"/>
    <property type="match status" value="1"/>
</dbReference>
<keyword evidence="7" id="KW-1185">Reference proteome</keyword>
<keyword evidence="4" id="KW-0411">Iron-sulfur</keyword>
<keyword evidence="2" id="KW-0479">Metal-binding</keyword>
<keyword evidence="1" id="KW-0001">2Fe-2S</keyword>
<evidence type="ECO:0000313" key="7">
    <source>
        <dbReference type="Proteomes" id="UP000275076"/>
    </source>
</evidence>
<name>A0A3R9PCC8_9BACI</name>
<keyword evidence="3" id="KW-0408">Iron</keyword>
<evidence type="ECO:0000256" key="4">
    <source>
        <dbReference type="ARBA" id="ARBA00023014"/>
    </source>
</evidence>
<gene>
    <name evidence="6" type="ORF">D7Z54_01995</name>
</gene>
<evidence type="ECO:0000256" key="2">
    <source>
        <dbReference type="ARBA" id="ARBA00022723"/>
    </source>
</evidence>
<evidence type="ECO:0000259" key="5">
    <source>
        <dbReference type="PROSITE" id="PS51296"/>
    </source>
</evidence>
<dbReference type="PROSITE" id="PS51296">
    <property type="entry name" value="RIESKE"/>
    <property type="match status" value="1"/>
</dbReference>
<dbReference type="AlphaFoldDB" id="A0A3R9PCC8"/>
<dbReference type="RefSeq" id="WP_125553903.1">
    <property type="nucleotide sequence ID" value="NZ_RBVX01000001.1"/>
</dbReference>
<dbReference type="CDD" id="cd03467">
    <property type="entry name" value="Rieske"/>
    <property type="match status" value="1"/>
</dbReference>
<evidence type="ECO:0000313" key="6">
    <source>
        <dbReference type="EMBL" id="RSL35359.1"/>
    </source>
</evidence>
<organism evidence="6 7">
    <name type="scientific">Salibacterium salarium</name>
    <dbReference type="NCBI Taxonomy" id="284579"/>
    <lineage>
        <taxon>Bacteria</taxon>
        <taxon>Bacillati</taxon>
        <taxon>Bacillota</taxon>
        <taxon>Bacilli</taxon>
        <taxon>Bacillales</taxon>
        <taxon>Bacillaceae</taxon>
    </lineage>
</organism>
<dbReference type="Pfam" id="PF00355">
    <property type="entry name" value="Rieske"/>
    <property type="match status" value="1"/>
</dbReference>
<dbReference type="Proteomes" id="UP000275076">
    <property type="component" value="Unassembled WGS sequence"/>
</dbReference>
<dbReference type="GO" id="GO:0046872">
    <property type="term" value="F:metal ion binding"/>
    <property type="evidence" value="ECO:0007669"/>
    <property type="project" value="UniProtKB-KW"/>
</dbReference>
<evidence type="ECO:0000256" key="3">
    <source>
        <dbReference type="ARBA" id="ARBA00023004"/>
    </source>
</evidence>
<reference evidence="6 7" key="1">
    <citation type="submission" date="2018-10" db="EMBL/GenBank/DDBJ databases">
        <title>Draft genome sequence of Bacillus salarius IM0101, isolated from a hypersaline soil in Inner Mongolia, China.</title>
        <authorList>
            <person name="Yamprayoonswat W."/>
            <person name="Boonvisut S."/>
            <person name="Jumpathong W."/>
            <person name="Sittihan S."/>
            <person name="Ruangsuj P."/>
            <person name="Wanthongcharoen S."/>
            <person name="Thongpramul N."/>
            <person name="Pimmason S."/>
            <person name="Yu B."/>
            <person name="Yasawong M."/>
        </authorList>
    </citation>
    <scope>NUCLEOTIDE SEQUENCE [LARGE SCALE GENOMIC DNA]</scope>
    <source>
        <strain evidence="6 7">IM0101</strain>
    </source>
</reference>
<feature type="domain" description="Rieske" evidence="5">
    <location>
        <begin position="3"/>
        <end position="116"/>
    </location>
</feature>
<dbReference type="PANTHER" id="PTHR21496">
    <property type="entry name" value="FERREDOXIN-RELATED"/>
    <property type="match status" value="1"/>
</dbReference>
<sequence length="119" mass="13476">MEQTVCHKEDLQPGEMMESTLGKHSIVVCRASDGHYYAFLNRCIHQGAPLSKGKLCGAPAPTENVGEYAFEKDGDILRCPWHSREFDIKNEGRMLVNEKFKIKNFNVTVENDEVIVYNG</sequence>
<dbReference type="GO" id="GO:0051537">
    <property type="term" value="F:2 iron, 2 sulfur cluster binding"/>
    <property type="evidence" value="ECO:0007669"/>
    <property type="project" value="UniProtKB-KW"/>
</dbReference>
<proteinExistence type="predicted"/>
<evidence type="ECO:0000256" key="1">
    <source>
        <dbReference type="ARBA" id="ARBA00022714"/>
    </source>
</evidence>
<dbReference type="OrthoDB" id="9795104at2"/>